<name>A0ABT6C9W1_9MICO</name>
<dbReference type="InterPro" id="IPR022907">
    <property type="entry name" value="VapC_family"/>
</dbReference>
<accession>A0ABT6C9W1</accession>
<evidence type="ECO:0000256" key="2">
    <source>
        <dbReference type="ARBA" id="ARBA00022722"/>
    </source>
</evidence>
<keyword evidence="5 6" id="KW-0460">Magnesium</keyword>
<reference evidence="8 9" key="1">
    <citation type="submission" date="2023-03" db="EMBL/GenBank/DDBJ databases">
        <title>YIM 133296 draft genome.</title>
        <authorList>
            <person name="Xiong L."/>
        </authorList>
    </citation>
    <scope>NUCLEOTIDE SEQUENCE [LARGE SCALE GENOMIC DNA]</scope>
    <source>
        <strain evidence="8 9">YIM 133296</strain>
    </source>
</reference>
<keyword evidence="3 6" id="KW-0479">Metal-binding</keyword>
<comment type="caution">
    <text evidence="8">The sequence shown here is derived from an EMBL/GenBank/DDBJ whole genome shotgun (WGS) entry which is preliminary data.</text>
</comment>
<evidence type="ECO:0000256" key="3">
    <source>
        <dbReference type="ARBA" id="ARBA00022723"/>
    </source>
</evidence>
<dbReference type="EMBL" id="JAROAV010000038">
    <property type="protein sequence ID" value="MDF8265685.1"/>
    <property type="molecule type" value="Genomic_DNA"/>
</dbReference>
<evidence type="ECO:0000313" key="8">
    <source>
        <dbReference type="EMBL" id="MDF8265685.1"/>
    </source>
</evidence>
<keyword evidence="4 6" id="KW-0378">Hydrolase</keyword>
<dbReference type="InterPro" id="IPR002716">
    <property type="entry name" value="PIN_dom"/>
</dbReference>
<proteinExistence type="inferred from homology"/>
<evidence type="ECO:0000256" key="5">
    <source>
        <dbReference type="ARBA" id="ARBA00022842"/>
    </source>
</evidence>
<dbReference type="InterPro" id="IPR029060">
    <property type="entry name" value="PIN-like_dom_sf"/>
</dbReference>
<dbReference type="SUPFAM" id="SSF88723">
    <property type="entry name" value="PIN domain-like"/>
    <property type="match status" value="1"/>
</dbReference>
<protein>
    <recommendedName>
        <fullName evidence="6">Ribonuclease VapC</fullName>
        <shortName evidence="6">RNase VapC</shortName>
        <ecNumber evidence="6">3.1.-.-</ecNumber>
    </recommendedName>
    <alternativeName>
        <fullName evidence="6">Toxin VapC</fullName>
    </alternativeName>
</protein>
<comment type="function">
    <text evidence="6">Toxic component of a toxin-antitoxin (TA) system. An RNase.</text>
</comment>
<dbReference type="EC" id="3.1.-.-" evidence="6"/>
<evidence type="ECO:0000313" key="9">
    <source>
        <dbReference type="Proteomes" id="UP001528912"/>
    </source>
</evidence>
<feature type="domain" description="PIN" evidence="7">
    <location>
        <begin position="4"/>
        <end position="124"/>
    </location>
</feature>
<comment type="cofactor">
    <cofactor evidence="6">
        <name>Mg(2+)</name>
        <dbReference type="ChEBI" id="CHEBI:18420"/>
    </cofactor>
</comment>
<feature type="binding site" evidence="6">
    <location>
        <position position="99"/>
    </location>
    <ligand>
        <name>Mg(2+)</name>
        <dbReference type="ChEBI" id="CHEBI:18420"/>
    </ligand>
</feature>
<evidence type="ECO:0000256" key="1">
    <source>
        <dbReference type="ARBA" id="ARBA00022649"/>
    </source>
</evidence>
<dbReference type="RefSeq" id="WP_277192990.1">
    <property type="nucleotide sequence ID" value="NZ_JAROAV010000038.1"/>
</dbReference>
<dbReference type="HAMAP" id="MF_00265">
    <property type="entry name" value="VapC_Nob1"/>
    <property type="match status" value="1"/>
</dbReference>
<evidence type="ECO:0000256" key="4">
    <source>
        <dbReference type="ARBA" id="ARBA00022801"/>
    </source>
</evidence>
<keyword evidence="6" id="KW-0800">Toxin</keyword>
<dbReference type="Gene3D" id="3.40.50.1010">
    <property type="entry name" value="5'-nuclease"/>
    <property type="match status" value="1"/>
</dbReference>
<keyword evidence="1 6" id="KW-1277">Toxin-antitoxin system</keyword>
<dbReference type="Proteomes" id="UP001528912">
    <property type="component" value="Unassembled WGS sequence"/>
</dbReference>
<sequence length="137" mass="14806">MTELVDSSVWIEMIRNTRSPAAVYLEDRLKRAPGAVRTTEPIVMELYAGPAREESLSAVQALVDAVALVRIAPAVDFTSAAALFRAARRGGCTVRTMNDCLIAAVAIRTGTTLVHRDADFDVIASISSLRTRSFVDP</sequence>
<keyword evidence="9" id="KW-1185">Reference proteome</keyword>
<gene>
    <name evidence="6" type="primary">vapC</name>
    <name evidence="8" type="ORF">P4R38_15675</name>
</gene>
<evidence type="ECO:0000256" key="6">
    <source>
        <dbReference type="HAMAP-Rule" id="MF_00265"/>
    </source>
</evidence>
<feature type="binding site" evidence="6">
    <location>
        <position position="6"/>
    </location>
    <ligand>
        <name>Mg(2+)</name>
        <dbReference type="ChEBI" id="CHEBI:18420"/>
    </ligand>
</feature>
<dbReference type="CDD" id="cd18756">
    <property type="entry name" value="PIN_MtVapC15-VapC11-like"/>
    <property type="match status" value="1"/>
</dbReference>
<dbReference type="InterPro" id="IPR051749">
    <property type="entry name" value="PINc/VapC_TA_RNase"/>
</dbReference>
<comment type="similarity">
    <text evidence="6">Belongs to the PINc/VapC protein family.</text>
</comment>
<dbReference type="PANTHER" id="PTHR42740">
    <property type="entry name" value="RIBONUCLEASE VAPC3"/>
    <property type="match status" value="1"/>
</dbReference>
<evidence type="ECO:0000259" key="7">
    <source>
        <dbReference type="Pfam" id="PF01850"/>
    </source>
</evidence>
<organism evidence="8 9">
    <name type="scientific">Luteipulveratus flavus</name>
    <dbReference type="NCBI Taxonomy" id="3031728"/>
    <lineage>
        <taxon>Bacteria</taxon>
        <taxon>Bacillati</taxon>
        <taxon>Actinomycetota</taxon>
        <taxon>Actinomycetes</taxon>
        <taxon>Micrococcales</taxon>
        <taxon>Dermacoccaceae</taxon>
        <taxon>Luteipulveratus</taxon>
    </lineage>
</organism>
<dbReference type="PANTHER" id="PTHR42740:SF1">
    <property type="entry name" value="RIBONUCLEASE VAPC3"/>
    <property type="match status" value="1"/>
</dbReference>
<keyword evidence="2 6" id="KW-0540">Nuclease</keyword>
<dbReference type="Pfam" id="PF01850">
    <property type="entry name" value="PIN"/>
    <property type="match status" value="1"/>
</dbReference>